<dbReference type="STRING" id="296587.C1EA99"/>
<dbReference type="GeneID" id="8245200"/>
<name>C1EA99_MICCC</name>
<organism evidence="4 5">
    <name type="scientific">Micromonas commoda (strain RCC299 / NOUM17 / CCMP2709)</name>
    <name type="common">Picoplanktonic green alga</name>
    <dbReference type="NCBI Taxonomy" id="296587"/>
    <lineage>
        <taxon>Eukaryota</taxon>
        <taxon>Viridiplantae</taxon>
        <taxon>Chlorophyta</taxon>
        <taxon>Mamiellophyceae</taxon>
        <taxon>Mamiellales</taxon>
        <taxon>Mamiellaceae</taxon>
        <taxon>Micromonas</taxon>
    </lineage>
</organism>
<feature type="domain" description="CFAP65 seventh Ig-like" evidence="3">
    <location>
        <begin position="573"/>
        <end position="639"/>
    </location>
</feature>
<proteinExistence type="predicted"/>
<evidence type="ECO:0000256" key="1">
    <source>
        <dbReference type="SAM" id="MobiDB-lite"/>
    </source>
</evidence>
<evidence type="ECO:0000259" key="2">
    <source>
        <dbReference type="Pfam" id="PF23277"/>
    </source>
</evidence>
<dbReference type="GO" id="GO:0015631">
    <property type="term" value="F:tubulin binding"/>
    <property type="evidence" value="ECO:0007669"/>
    <property type="project" value="TreeGrafter"/>
</dbReference>
<gene>
    <name evidence="4" type="ORF">MICPUN_59999</name>
</gene>
<dbReference type="Proteomes" id="UP000002009">
    <property type="component" value="Chromosome 7"/>
</dbReference>
<dbReference type="PANTHER" id="PTHR46348:SF1">
    <property type="entry name" value="DELETED IN LUNG AND ESOPHAGEAL CANCER PROTEIN 1"/>
    <property type="match status" value="1"/>
</dbReference>
<dbReference type="OMA" id="HIKFTTW"/>
<dbReference type="Pfam" id="PF23316">
    <property type="entry name" value="Ig_DLEC1_6th"/>
    <property type="match status" value="1"/>
</dbReference>
<dbReference type="EMBL" id="CP001328">
    <property type="protein sequence ID" value="ACO65168.1"/>
    <property type="molecule type" value="Genomic_DNA"/>
</dbReference>
<dbReference type="KEGG" id="mis:MICPUN_59999"/>
<dbReference type="OrthoDB" id="2115465at2759"/>
<feature type="domain" description="Deleted in lung and esophageal cancer protein 1 Ig-like" evidence="2">
    <location>
        <begin position="307"/>
        <end position="393"/>
    </location>
</feature>
<evidence type="ECO:0008006" key="6">
    <source>
        <dbReference type="Google" id="ProtNLM"/>
    </source>
</evidence>
<dbReference type="GO" id="GO:0005929">
    <property type="term" value="C:cilium"/>
    <property type="evidence" value="ECO:0007669"/>
    <property type="project" value="TreeGrafter"/>
</dbReference>
<evidence type="ECO:0000313" key="4">
    <source>
        <dbReference type="EMBL" id="ACO65168.1"/>
    </source>
</evidence>
<feature type="region of interest" description="Disordered" evidence="1">
    <location>
        <begin position="1137"/>
        <end position="1161"/>
    </location>
</feature>
<dbReference type="Pfam" id="PF23277">
    <property type="entry name" value="Ig_Dlec1_1"/>
    <property type="match status" value="1"/>
</dbReference>
<dbReference type="RefSeq" id="XP_002503910.1">
    <property type="nucleotide sequence ID" value="XM_002503864.1"/>
</dbReference>
<dbReference type="GO" id="GO:0005737">
    <property type="term" value="C:cytoplasm"/>
    <property type="evidence" value="ECO:0007669"/>
    <property type="project" value="TreeGrafter"/>
</dbReference>
<dbReference type="InParanoid" id="C1EA99"/>
<evidence type="ECO:0000313" key="5">
    <source>
        <dbReference type="Proteomes" id="UP000002009"/>
    </source>
</evidence>
<dbReference type="InterPro" id="IPR057470">
    <property type="entry name" value="Ig_CFAP65_7th"/>
</dbReference>
<dbReference type="PANTHER" id="PTHR46348">
    <property type="entry name" value="DELETED IN LUNG AND ESOPHAGEAL CANCER PROTEIN 1"/>
    <property type="match status" value="1"/>
</dbReference>
<evidence type="ECO:0000259" key="3">
    <source>
        <dbReference type="Pfam" id="PF25249"/>
    </source>
</evidence>
<keyword evidence="5" id="KW-1185">Reference proteome</keyword>
<dbReference type="eggNOG" id="ENOG502QQQ5">
    <property type="taxonomic scope" value="Eukaryota"/>
</dbReference>
<feature type="compositionally biased region" description="Basic and acidic residues" evidence="1">
    <location>
        <begin position="1147"/>
        <end position="1160"/>
    </location>
</feature>
<dbReference type="GO" id="GO:0008285">
    <property type="term" value="P:negative regulation of cell population proliferation"/>
    <property type="evidence" value="ECO:0007669"/>
    <property type="project" value="InterPro"/>
</dbReference>
<feature type="compositionally biased region" description="Acidic residues" evidence="1">
    <location>
        <begin position="75"/>
        <end position="87"/>
    </location>
</feature>
<sequence length="1830" mass="198699">MGEEDEAGDVPDAVERVPEVTSKPGGMFRDLLEGSFPELYEEPKPEPEGGEGEEGEDGGDGDGAPAEPPAGDPPAEGEEDAEPEVDEYQQRIDAIRTQTATQVEQMDELERYLEERTAAADELERARMEERDSLYTMDHRNARMPRLPHDLDLDRDRVEGVGLLDPRTLMEDNERKLRASAAPPSTLEFLDETREPKYMEPTENERVRDAMRVRERETRRGKHSEYPRRLVFSAEEWERKKRDAEDRLRELGRVMTPGQRDLEERVIAGMRRKQAYLRNPRHPEVPSALDGTERKRVGAAIDPTDVFVVEPDIVEFHQFELGETYEMRLTIRNKSALSRRLRILPPPSRHFSITELKYPSNHGLLAPGNAAYATVRFKPDSLADYEDFVTVITETSKFRVECSARRHPPCLTLDQSLDVGYVLVGNDVETRMPFKNVGGEGRFRLVDEADWPEHTTPLTLPNEDAMLSRGELKDPEPVPCIGVAPFRIGPGYMELAPLDVEQLRIGFAPPGPGSFMQQFRMVCDNSQVQTFTVTGRGTVLDVGLTEIDARATIPGELTQGPVYFGKVVPGSVNTRTFTVKNATMVPVPFVWEHPREAGIFAVDPPLGVFEPDSVNAFTVTFSPNDLTPYEADVRLVVDASVPARVPHPEHPFAKPVLIEDFSVSGVGAERHCTIDTNLVNYAGSLLPGRHYDREVTVVNHSDAAAPFRWVGHDPDAGLLVYPHEGILEPNGGCVTCVVELTPPRVQRFDAQMSCVVEHGPTLPLRVTAEVEGPEVAIAQSQVDFGLLQQHVAGDTYLLIRNQSAIAATWALEERRPQSVDGAPAPRSEIVFSVAEGELPPYAEVEVECTLVPSAPGPYRSNIVCVAGGGRVSVVAARADVLQPLCALSTAEVDLGTCYVNVPVEREIVVQNMTMLPAVFRWSPEPEGESEECADSMDFDVDWREDEIPPGGSKAVRFIFTPLRPCARYEALVAMDVDGAAKPLGFALTADVRGLSVEYEVLRGLNGTPVAGDASHVADSSVLDDHVRVDFGDSCEVREHAAMEVLIKNTTAIETSVRIDVERHGVPDAVGMRVMECWAAARGADAAGLSKGGVARRGAKSVGGVAGGDGIVAHTMGRTQLMEAASYTSTVFGAASTSGPDALRSSLRPHEPATHEHRGGTYEHLGGIKSVSMKHGGASFARSLRGLTQPSLLRGGSLPTIAEKRGGKKSGAAVPRTRSDAPVTLSAEHEKVSFSRGLGVQMHATRSAHEADAEALKSGDGVAFVVYPSSGILPPYGEFRAIVTVVSDMPGEYFDALRCRVGDMPERRLPVRAGITGSPLVVQPVRYSPMGYDAYGPKGPKRFAGLDWGSVRVGAPGSTKRFFCVNYGPKDMVVEFQPWLDPDPKNPKDADVPAALATLNLDEIGGRVGVDIVGKGRMCQRVGPFKLVPAPAGPGLVTIPKRGGCVGFEVEYRYGGTRAKRFVGSVVGTQRVADHEAVEPELTLELGCAKTKLRIGGVDGDGDEVEAAMANAEAKPISVSIGGAIAPGRAQPPKPMKPLVVRLTADAYHPRLKADQNDSFNWTCYAHRHVSHSSYFRTVTLTNTSAEAAATFRMKLVAPFSVVEIESSVPQLAFGRGRVMTRAGISPDASEEKSVITLPPRENVQVTMRFTPPDPDVDDAGHVYRDDYEKDAALVVLYDNGDVQNFPVTAKYIHPELKASKAELDFGRVHPRAAKELKALRVTLTNDTPTDAEWTATFVGPGAHAFECVPPDGVVKGKGPTGLAQSTDVEIFMSPDGEGEFSANADFGVRAGRGCGISLRGEGTYAEEEEGGKMPRFDPVEAPISLVAEAE</sequence>
<feature type="compositionally biased region" description="Acidic residues" evidence="1">
    <location>
        <begin position="48"/>
        <end position="60"/>
    </location>
</feature>
<dbReference type="InterPro" id="IPR059041">
    <property type="entry name" value="Ig_DLEC1_1"/>
</dbReference>
<dbReference type="Pfam" id="PF25249">
    <property type="entry name" value="Ig_CFAP65_7th"/>
    <property type="match status" value="1"/>
</dbReference>
<feature type="region of interest" description="Disordered" evidence="1">
    <location>
        <begin position="1"/>
        <end position="107"/>
    </location>
</feature>
<dbReference type="Gene3D" id="2.60.40.10">
    <property type="entry name" value="Immunoglobulins"/>
    <property type="match status" value="7"/>
</dbReference>
<feature type="region of interest" description="Disordered" evidence="1">
    <location>
        <begin position="1190"/>
        <end position="1223"/>
    </location>
</feature>
<dbReference type="InterPro" id="IPR013783">
    <property type="entry name" value="Ig-like_fold"/>
</dbReference>
<protein>
    <recommendedName>
        <fullName evidence="6">Flagellar associated protein</fullName>
    </recommendedName>
</protein>
<accession>C1EA99</accession>
<reference evidence="4 5" key="1">
    <citation type="journal article" date="2009" name="Science">
        <title>Green evolution and dynamic adaptations revealed by genomes of the marine picoeukaryotes Micromonas.</title>
        <authorList>
            <person name="Worden A.Z."/>
            <person name="Lee J.H."/>
            <person name="Mock T."/>
            <person name="Rouze P."/>
            <person name="Simmons M.P."/>
            <person name="Aerts A.L."/>
            <person name="Allen A.E."/>
            <person name="Cuvelier M.L."/>
            <person name="Derelle E."/>
            <person name="Everett M.V."/>
            <person name="Foulon E."/>
            <person name="Grimwood J."/>
            <person name="Gundlach H."/>
            <person name="Henrissat B."/>
            <person name="Napoli C."/>
            <person name="McDonald S.M."/>
            <person name="Parker M.S."/>
            <person name="Rombauts S."/>
            <person name="Salamov A."/>
            <person name="Von Dassow P."/>
            <person name="Badger J.H."/>
            <person name="Coutinho P.M."/>
            <person name="Demir E."/>
            <person name="Dubchak I."/>
            <person name="Gentemann C."/>
            <person name="Eikrem W."/>
            <person name="Gready J.E."/>
            <person name="John U."/>
            <person name="Lanier W."/>
            <person name="Lindquist E.A."/>
            <person name="Lucas S."/>
            <person name="Mayer K.F."/>
            <person name="Moreau H."/>
            <person name="Not F."/>
            <person name="Otillar R."/>
            <person name="Panaud O."/>
            <person name="Pangilinan J."/>
            <person name="Paulsen I."/>
            <person name="Piegu B."/>
            <person name="Poliakov A."/>
            <person name="Robbens S."/>
            <person name="Schmutz J."/>
            <person name="Toulza E."/>
            <person name="Wyss T."/>
            <person name="Zelensky A."/>
            <person name="Zhou K."/>
            <person name="Armbrust E.V."/>
            <person name="Bhattacharya D."/>
            <person name="Goodenough U.W."/>
            <person name="Van de Peer Y."/>
            <person name="Grigoriev I.V."/>
        </authorList>
    </citation>
    <scope>NUCLEOTIDE SEQUENCE [LARGE SCALE GENOMIC DNA]</scope>
    <source>
        <strain evidence="5">RCC299 / NOUM17</strain>
    </source>
</reference>
<dbReference type="InterPro" id="IPR033304">
    <property type="entry name" value="DLEC1"/>
</dbReference>